<evidence type="ECO:0000256" key="1">
    <source>
        <dbReference type="SAM" id="MobiDB-lite"/>
    </source>
</evidence>
<dbReference type="Proteomes" id="UP001152759">
    <property type="component" value="Chromosome 2"/>
</dbReference>
<dbReference type="InterPro" id="IPR013766">
    <property type="entry name" value="Thioredoxin_domain"/>
</dbReference>
<feature type="domain" description="Thioredoxin" evidence="2">
    <location>
        <begin position="58"/>
        <end position="197"/>
    </location>
</feature>
<organism evidence="3 4">
    <name type="scientific">Bemisia tabaci</name>
    <name type="common">Sweetpotato whitefly</name>
    <name type="synonym">Aleurodes tabaci</name>
    <dbReference type="NCBI Taxonomy" id="7038"/>
    <lineage>
        <taxon>Eukaryota</taxon>
        <taxon>Metazoa</taxon>
        <taxon>Ecdysozoa</taxon>
        <taxon>Arthropoda</taxon>
        <taxon>Hexapoda</taxon>
        <taxon>Insecta</taxon>
        <taxon>Pterygota</taxon>
        <taxon>Neoptera</taxon>
        <taxon>Paraneoptera</taxon>
        <taxon>Hemiptera</taxon>
        <taxon>Sternorrhyncha</taxon>
        <taxon>Aleyrodoidea</taxon>
        <taxon>Aleyrodidae</taxon>
        <taxon>Aleyrodinae</taxon>
        <taxon>Bemisia</taxon>
    </lineage>
</organism>
<sequence length="978" mass="112874">MTLVMPSLDEDTDGDKDSRDTRGFNFFEKMMNLDREIILFAVLLTSYAAVRNMNQTASKNSEPKPFFAENPWLNDFYHGEIHKAFSLASKEDITFVMYYAPWDADCQRSRPIFEKVARYYHRQIHFMAINCWEPSSICKAHFSKIKRYPVFMVYFQRSKGVEYQGVVDFAHMTHFLSSVITPLQRIKDLQELNNLRATHDAVVIAYIPLYGMFGREHYNAYYHAALKFLEVDPRRDVAFAIVTDASSADNTVFHRSSQPPTIPVIKLFLWNTTLQFERKWDPSDIVKWIHESTHKIATWVYPPGVKSNLLAQFIESGPAVILFTPRNMFLSHTYEYNILKLAALHFYDCDSKQEKKDFYSTMYSLMFLISSDDQLDSLKALKYACSANTLQREPEIISKSRKLTSILEEHSVHRNLSHNNSFNYFQNDELNSYATSRSWQPYNMAFTEEYSSESLLRNKLKHDCRKLRFALKYLPEHWLNNDELHSAKKNSKISARGLGCQGNVTMSFLAMDSLHFENFAANLGVNLNDKYAKTGVFIVDSKSESVHFLNATYLSLESLEQFISNFSQGNLSRLLRSSEGSHSSETKSGNSLIETVTSKTFNHYVINTNKTVLVYFYSPYCTYSQSVYYIFVSLANTLKSLNEFISFVRIDGDNNDLEWPFMIDKYPSIIIFPSTDKTNSKLFNRKSKISISNLSKFILSNLNFELRAQVHILFCLNRMLSAFSVESCMINFKQYSVYFISYYNSQLRNILIHHKLQSDAFMNGTNRNSKSAKQNTNFFSSKNGGNKANQSLISSINKIRCKLMYIQLVSAYLNKVDFTNADLNLVSSNVLSFYQFYLKDDKEIPKYESSPCINLFHALKQLENNQVDKQETLKNFQNNVIQYTNTLKSVLCHMRESKASKCENLKHLHNVNKGNPVEHPDPITNDSPTTPVKDDETYSTENKNPDSGETASNEIVVPSSEDPQEKETFEGRAIVDEL</sequence>
<dbReference type="PROSITE" id="PS51352">
    <property type="entry name" value="THIOREDOXIN_2"/>
    <property type="match status" value="1"/>
</dbReference>
<reference evidence="3" key="1">
    <citation type="submission" date="2021-12" db="EMBL/GenBank/DDBJ databases">
        <authorList>
            <person name="King R."/>
        </authorList>
    </citation>
    <scope>NUCLEOTIDE SEQUENCE</scope>
</reference>
<dbReference type="PANTHER" id="PTHR46497">
    <property type="entry name" value="THIOREDOXIN DOMAIN-CONTAINING PROTEIN 11"/>
    <property type="match status" value="1"/>
</dbReference>
<keyword evidence="4" id="KW-1185">Reference proteome</keyword>
<dbReference type="PANTHER" id="PTHR46497:SF1">
    <property type="entry name" value="THIOREDOXIN DOMAIN-CONTAINING PROTEIN 11"/>
    <property type="match status" value="1"/>
</dbReference>
<dbReference type="AlphaFoldDB" id="A0A9P0A7L4"/>
<feature type="region of interest" description="Disordered" evidence="1">
    <location>
        <begin position="910"/>
        <end position="978"/>
    </location>
</feature>
<evidence type="ECO:0000259" key="2">
    <source>
        <dbReference type="PROSITE" id="PS51352"/>
    </source>
</evidence>
<dbReference type="CDD" id="cd02981">
    <property type="entry name" value="PDI_b_family"/>
    <property type="match status" value="1"/>
</dbReference>
<dbReference type="InterPro" id="IPR036249">
    <property type="entry name" value="Thioredoxin-like_sf"/>
</dbReference>
<proteinExistence type="predicted"/>
<dbReference type="KEGG" id="btab:109044131"/>
<accession>A0A9P0A7L4</accession>
<gene>
    <name evidence="3" type="ORF">BEMITA_LOCUS4317</name>
</gene>
<dbReference type="InterPro" id="IPR052792">
    <property type="entry name" value="Thioredoxin_dom-contain_11"/>
</dbReference>
<evidence type="ECO:0000313" key="3">
    <source>
        <dbReference type="EMBL" id="CAH0385053.1"/>
    </source>
</evidence>
<feature type="compositionally biased region" description="Polar residues" evidence="1">
    <location>
        <begin position="939"/>
        <end position="953"/>
    </location>
</feature>
<dbReference type="Pfam" id="PF00085">
    <property type="entry name" value="Thioredoxin"/>
    <property type="match status" value="2"/>
</dbReference>
<name>A0A9P0A7L4_BEMTA</name>
<dbReference type="SUPFAM" id="SSF52833">
    <property type="entry name" value="Thioredoxin-like"/>
    <property type="match status" value="2"/>
</dbReference>
<evidence type="ECO:0000313" key="4">
    <source>
        <dbReference type="Proteomes" id="UP001152759"/>
    </source>
</evidence>
<protein>
    <recommendedName>
        <fullName evidence="2">Thioredoxin domain-containing protein</fullName>
    </recommendedName>
</protein>
<feature type="compositionally biased region" description="Basic and acidic residues" evidence="1">
    <location>
        <begin position="963"/>
        <end position="978"/>
    </location>
</feature>
<dbReference type="EMBL" id="OU963863">
    <property type="protein sequence ID" value="CAH0385053.1"/>
    <property type="molecule type" value="Genomic_DNA"/>
</dbReference>
<dbReference type="Gene3D" id="3.40.30.10">
    <property type="entry name" value="Glutaredoxin"/>
    <property type="match status" value="3"/>
</dbReference>